<accession>A0ABX8ELN7</accession>
<dbReference type="Pfam" id="PF09992">
    <property type="entry name" value="NAGPA"/>
    <property type="match status" value="1"/>
</dbReference>
<evidence type="ECO:0000256" key="1">
    <source>
        <dbReference type="SAM" id="MobiDB-lite"/>
    </source>
</evidence>
<sequence>MRAPRYAAALVAAGLVTLLPLTTHGAVADPGEQVAGRTSAAPTDPPADPPDGGYRHSSDGVVGEIAPTVPPAARGRVTSRELRSWRVAPGVTARSWVRTDYRGKVRYHLVRVDPDQPGVRLDYARRGKIRTTAPLSRILAVDDAVAGVNGDFFDISRTGAPLGTGLDLDRGLLHARVQYWNESFYLRSDGSPAIGTLPMRTTITQHPDVRVTNYNAPWVMPGGLGVYTRAFGAQPGYDAVQGQRADLRVVQVRDGRVTSRSTSMPTRGRVRGTMLVGRGPGAAALAPLTVGSRVTVQPGVRGRATMAITGDAVLLARGKVRVTDDREMHPRTAVGIDQDSGDVLLLAVDGRQDRSRGQTMVELARAMQRLGAERALNLDGGGSTTMVARRADGSTGVVNSPSDGVERPVANALEVTYR</sequence>
<dbReference type="PANTHER" id="PTHR40446:SF2">
    <property type="entry name" value="N-ACETYLGLUCOSAMINE-1-PHOSPHODIESTER ALPHA-N-ACETYLGLUCOSAMINIDASE"/>
    <property type="match status" value="1"/>
</dbReference>
<dbReference type="RefSeq" id="WP_246535666.1">
    <property type="nucleotide sequence ID" value="NZ_BAAAHS010000011.1"/>
</dbReference>
<keyword evidence="5" id="KW-1185">Reference proteome</keyword>
<feature type="region of interest" description="Disordered" evidence="1">
    <location>
        <begin position="32"/>
        <end position="64"/>
    </location>
</feature>
<evidence type="ECO:0000256" key="2">
    <source>
        <dbReference type="SAM" id="SignalP"/>
    </source>
</evidence>
<proteinExistence type="predicted"/>
<keyword evidence="2" id="KW-0732">Signal</keyword>
<dbReference type="PANTHER" id="PTHR40446">
    <property type="entry name" value="N-ACETYLGLUCOSAMINE-1-PHOSPHODIESTER ALPHA-N-ACETYLGLUCOSAMINIDASE"/>
    <property type="match status" value="1"/>
</dbReference>
<evidence type="ECO:0000259" key="3">
    <source>
        <dbReference type="Pfam" id="PF09992"/>
    </source>
</evidence>
<feature type="signal peptide" evidence="2">
    <location>
        <begin position="1"/>
        <end position="28"/>
    </location>
</feature>
<dbReference type="InterPro" id="IPR018711">
    <property type="entry name" value="NAGPA"/>
</dbReference>
<reference evidence="4 5" key="1">
    <citation type="submission" date="2021-05" db="EMBL/GenBank/DDBJ databases">
        <title>Complete genome of Nocardioides aquaticus KCTC 9944T isolated from meromictic and hypersaline Ekho Lake, Antarctica.</title>
        <authorList>
            <person name="Hwang K."/>
            <person name="Kim K.M."/>
            <person name="Choe H."/>
        </authorList>
    </citation>
    <scope>NUCLEOTIDE SEQUENCE [LARGE SCALE GENOMIC DNA]</scope>
    <source>
        <strain evidence="4 5">KCTC 9944</strain>
    </source>
</reference>
<dbReference type="EMBL" id="CP075371">
    <property type="protein sequence ID" value="QVT81434.1"/>
    <property type="molecule type" value="Genomic_DNA"/>
</dbReference>
<protein>
    <recommendedName>
        <fullName evidence="3">Phosphodiester glycosidase domain-containing protein</fullName>
    </recommendedName>
</protein>
<evidence type="ECO:0000313" key="4">
    <source>
        <dbReference type="EMBL" id="QVT81434.1"/>
    </source>
</evidence>
<feature type="chain" id="PRO_5046052113" description="Phosphodiester glycosidase domain-containing protein" evidence="2">
    <location>
        <begin position="29"/>
        <end position="418"/>
    </location>
</feature>
<dbReference type="Proteomes" id="UP000679307">
    <property type="component" value="Chromosome"/>
</dbReference>
<feature type="domain" description="Phosphodiester glycosidase" evidence="3">
    <location>
        <begin position="249"/>
        <end position="415"/>
    </location>
</feature>
<organism evidence="4 5">
    <name type="scientific">Nocardioides aquaticus</name>
    <dbReference type="NCBI Taxonomy" id="160826"/>
    <lineage>
        <taxon>Bacteria</taxon>
        <taxon>Bacillati</taxon>
        <taxon>Actinomycetota</taxon>
        <taxon>Actinomycetes</taxon>
        <taxon>Propionibacteriales</taxon>
        <taxon>Nocardioidaceae</taxon>
        <taxon>Nocardioides</taxon>
    </lineage>
</organism>
<gene>
    <name evidence="4" type="ORF">ENKNEFLB_03844</name>
</gene>
<evidence type="ECO:0000313" key="5">
    <source>
        <dbReference type="Proteomes" id="UP000679307"/>
    </source>
</evidence>
<name>A0ABX8ELN7_9ACTN</name>